<feature type="region of interest" description="Disordered" evidence="2">
    <location>
        <begin position="184"/>
        <end position="218"/>
    </location>
</feature>
<feature type="coiled-coil region" evidence="1">
    <location>
        <begin position="635"/>
        <end position="662"/>
    </location>
</feature>
<feature type="compositionally biased region" description="Polar residues" evidence="2">
    <location>
        <begin position="192"/>
        <end position="206"/>
    </location>
</feature>
<keyword evidence="1" id="KW-0175">Coiled coil</keyword>
<name>A0AA38IV79_9CUCU</name>
<evidence type="ECO:0000313" key="3">
    <source>
        <dbReference type="EMBL" id="KAJ3659849.1"/>
    </source>
</evidence>
<keyword evidence="4" id="KW-1185">Reference proteome</keyword>
<organism evidence="3 4">
    <name type="scientific">Zophobas morio</name>
    <dbReference type="NCBI Taxonomy" id="2755281"/>
    <lineage>
        <taxon>Eukaryota</taxon>
        <taxon>Metazoa</taxon>
        <taxon>Ecdysozoa</taxon>
        <taxon>Arthropoda</taxon>
        <taxon>Hexapoda</taxon>
        <taxon>Insecta</taxon>
        <taxon>Pterygota</taxon>
        <taxon>Neoptera</taxon>
        <taxon>Endopterygota</taxon>
        <taxon>Coleoptera</taxon>
        <taxon>Polyphaga</taxon>
        <taxon>Cucujiformia</taxon>
        <taxon>Tenebrionidae</taxon>
        <taxon>Zophobas</taxon>
    </lineage>
</organism>
<dbReference type="InterPro" id="IPR036533">
    <property type="entry name" value="BAG_dom_sf"/>
</dbReference>
<feature type="coiled-coil region" evidence="1">
    <location>
        <begin position="1284"/>
        <end position="1311"/>
    </location>
</feature>
<dbReference type="Proteomes" id="UP001168821">
    <property type="component" value="Unassembled WGS sequence"/>
</dbReference>
<protein>
    <submittedName>
        <fullName evidence="3">Uncharacterized protein</fullName>
    </submittedName>
</protein>
<dbReference type="GO" id="GO:0051087">
    <property type="term" value="F:protein-folding chaperone binding"/>
    <property type="evidence" value="ECO:0007669"/>
    <property type="project" value="InterPro"/>
</dbReference>
<sequence length="1513" mass="177073">MPTNDGKGFMTTLIEQVFYSKKELNYIGNSVTSLKNKLNVEGTIPQPLKDEFLTVLDYYLQQIKKIKKCRVSRNVSPEYINVENNIRDVKTKLKKMRLQESLLPDIRFDVRDISLKKQVFLGITNKIQNNEISVDDYKTLLQRAVPELVVTKNSQSPFHHDEQLHVARILLKLFLRTSLEKVENGELDEGNPDTTSTDLTNSQVSTENKHKPCTNGTDNLLQKEKVNLNSNARRMPTKNVNEILNIEETKISDILESHSTFVEKKLKLEELKQEIAKIDETNEAVTERKNKIIQNLSSFIIAEAAVYSRQKLKAIEDYQNYAQQFAFPKRIETYEVRASDINKMTSCKDCIPEDNTFFRERRTVIQKRIDETLDILKKRADENENAILELEKLDNIEKQITDSNLNKKATFFIFNHYRQQIEEVEGFSPRSIGRKMEVLQRLHSLEKDFYEEHFKELLPLVTELTQKYETLTKQLHNLNLDEAFQQESTILKEQIDVEKIITTKSPPDNVHTLLKVFGDYFNQYLDILKRINDYKTNIKWLKNTLENFPQSNITVQEKILKELEDKVALFEANTAHACFLEILWNIKKDISIKKSLIKLNYIVNNELKLLKVNAGSNHCTFTEKIVKIFSVKENIEDICGEIQEMSNQKKLAMEEIEHLLRDLDEPLAAFAFKKILSENVLNIEKFFSNLNFKHIANKESEEFVKEICSKAKTFEESIRCYFGTKDSIDYYIIHENLMRLLEELDQLECEDDVSQIQKFLGKKWFNLTDMSDLDEIERNVIKFNQILDTEKLFILPYSKVLLLEIFDVYIQQTRKKATTQRWHAKSTKLGNMIQVVKIKLQNQPLGSIGSGPKNQEEIHRIKQSVIENARRIQDNKVDVKDYKQILNHFMQQLEIINQSPWPQEKNNYFGFILLKLFLNSSVKETTEVLGKHSSGANQVVGGHLERNKMEKLVTEVVPRQTYAQDFGNSNEILNIKETQISEILETYSSFDEKKLKLIQLKEEIEKINTPNQSTRVRKMEIQNRILGFIIAEAAVYSRQKLRVIEDYQNYAQHFAFPKTNAKFKAKASEIRAMGSCLDCISGNNSFFKTRKNFLQSQIEVALETLKKRADENEKIMSELEKLESIRKDIAKIPQIPEITIHIFNKYRQRIEAIKSFSPRITVKRMEALQRLHNFENTFYEKQFKELSSIVVELTKKYETLTEQLYHLKVNQNFQKEKHILLTQRSKIRENITNKSPVENIPALTKVFDTFFEQYDQILTKMEHFYHCVNSLINTIDHLPRNNVTNLKKTDLEECEHRINSLEAEITAQDALEILPNIKNKILSEKVKINVNHIVTHEIKWLEQNVMVSDTFPTCIEKIIEVFIVKENLEDVPGDIEEVNSQKKIALGEIKSMLYALNKQVAEFAFKKTPYENILNIDSHFISFKRDDFPSKEKIQHVNQIYLNAKKFEGDIKSYLGTRDSIDYYIIHENLMRLLEELDQLECDDQDLLRRTVATMKYIKNLKEELQANAFSTN</sequence>
<feature type="coiled-coil region" evidence="1">
    <location>
        <begin position="261"/>
        <end position="288"/>
    </location>
</feature>
<dbReference type="SUPFAM" id="SSF63491">
    <property type="entry name" value="BAG domain"/>
    <property type="match status" value="1"/>
</dbReference>
<evidence type="ECO:0000256" key="2">
    <source>
        <dbReference type="SAM" id="MobiDB-lite"/>
    </source>
</evidence>
<gene>
    <name evidence="3" type="ORF">Zmor_011514</name>
</gene>
<dbReference type="EMBL" id="JALNTZ010000003">
    <property type="protein sequence ID" value="KAJ3659849.1"/>
    <property type="molecule type" value="Genomic_DNA"/>
</dbReference>
<dbReference type="Gene3D" id="1.20.58.120">
    <property type="entry name" value="BAG domain"/>
    <property type="match status" value="1"/>
</dbReference>
<reference evidence="3" key="1">
    <citation type="journal article" date="2023" name="G3 (Bethesda)">
        <title>Whole genome assemblies of Zophobas morio and Tenebrio molitor.</title>
        <authorList>
            <person name="Kaur S."/>
            <person name="Stinson S.A."/>
            <person name="diCenzo G.C."/>
        </authorList>
    </citation>
    <scope>NUCLEOTIDE SEQUENCE</scope>
    <source>
        <strain evidence="3">QUZm001</strain>
    </source>
</reference>
<evidence type="ECO:0000313" key="4">
    <source>
        <dbReference type="Proteomes" id="UP001168821"/>
    </source>
</evidence>
<evidence type="ECO:0000256" key="1">
    <source>
        <dbReference type="SAM" id="Coils"/>
    </source>
</evidence>
<accession>A0AA38IV79</accession>
<comment type="caution">
    <text evidence="3">The sequence shown here is derived from an EMBL/GenBank/DDBJ whole genome shotgun (WGS) entry which is preliminary data.</text>
</comment>
<proteinExistence type="predicted"/>